<protein>
    <recommendedName>
        <fullName evidence="6">DNA replication complex GINS protein PSF3</fullName>
    </recommendedName>
</protein>
<dbReference type="PANTHER" id="PTHR22768:SF0">
    <property type="entry name" value="DNA REPLICATION COMPLEX GINS PROTEIN PSF3"/>
    <property type="match status" value="1"/>
</dbReference>
<accession>A0A423TB73</accession>
<dbReference type="SUPFAM" id="SSF158573">
    <property type="entry name" value="GINS helical bundle-like"/>
    <property type="match status" value="1"/>
</dbReference>
<evidence type="ECO:0000256" key="5">
    <source>
        <dbReference type="ARBA" id="ARBA00045258"/>
    </source>
</evidence>
<dbReference type="AlphaFoldDB" id="A0A423TB73"/>
<evidence type="ECO:0000313" key="10">
    <source>
        <dbReference type="Proteomes" id="UP000283509"/>
    </source>
</evidence>
<dbReference type="Proteomes" id="UP000283509">
    <property type="component" value="Unassembled WGS sequence"/>
</dbReference>
<keyword evidence="10" id="KW-1185">Reference proteome</keyword>
<organism evidence="9 10">
    <name type="scientific">Penaeus vannamei</name>
    <name type="common">Whiteleg shrimp</name>
    <name type="synonym">Litopenaeus vannamei</name>
    <dbReference type="NCBI Taxonomy" id="6689"/>
    <lineage>
        <taxon>Eukaryota</taxon>
        <taxon>Metazoa</taxon>
        <taxon>Ecdysozoa</taxon>
        <taxon>Arthropoda</taxon>
        <taxon>Crustacea</taxon>
        <taxon>Multicrustacea</taxon>
        <taxon>Malacostraca</taxon>
        <taxon>Eumalacostraca</taxon>
        <taxon>Eucarida</taxon>
        <taxon>Decapoda</taxon>
        <taxon>Dendrobranchiata</taxon>
        <taxon>Penaeoidea</taxon>
        <taxon>Penaeidae</taxon>
        <taxon>Penaeus</taxon>
    </lineage>
</organism>
<dbReference type="GO" id="GO:0000811">
    <property type="term" value="C:GINS complex"/>
    <property type="evidence" value="ECO:0007669"/>
    <property type="project" value="UniProtKB-UniRule"/>
</dbReference>
<dbReference type="PANTHER" id="PTHR22768">
    <property type="entry name" value="DNA REPLICATION COMPLEX GINS PROTEIN PSF3"/>
    <property type="match status" value="1"/>
</dbReference>
<dbReference type="InterPro" id="IPR055221">
    <property type="entry name" value="PSF3_N"/>
</dbReference>
<feature type="domain" description="GINS subunit" evidence="7">
    <location>
        <begin position="79"/>
        <end position="177"/>
    </location>
</feature>
<keyword evidence="3 6" id="KW-0235">DNA replication</keyword>
<dbReference type="Pfam" id="PF22466">
    <property type="entry name" value="PSF3_N"/>
    <property type="match status" value="1"/>
</dbReference>
<dbReference type="GO" id="GO:1902975">
    <property type="term" value="P:mitotic DNA replication initiation"/>
    <property type="evidence" value="ECO:0007669"/>
    <property type="project" value="TreeGrafter"/>
</dbReference>
<dbReference type="Pfam" id="PF05916">
    <property type="entry name" value="Sld5"/>
    <property type="match status" value="1"/>
</dbReference>
<evidence type="ECO:0000259" key="8">
    <source>
        <dbReference type="Pfam" id="PF22466"/>
    </source>
</evidence>
<gene>
    <name evidence="9" type="ORF">C7M84_007887</name>
</gene>
<evidence type="ECO:0000313" key="9">
    <source>
        <dbReference type="EMBL" id="ROT73678.1"/>
    </source>
</evidence>
<comment type="function">
    <text evidence="5">Required for correct functioning of the GINS complex, a complex that plays an essential role in the initiation of DNA replication, and progression of DNA replication forks. GINS complex is a core component of CDC45-MCM-GINS (CMG) helicase, the molecular machine that unwinds template DNA during replication, and around which the replisome is built.</text>
</comment>
<dbReference type="Gene3D" id="1.20.58.2050">
    <property type="match status" value="1"/>
</dbReference>
<comment type="similarity">
    <text evidence="2 6">Belongs to the GINS3/PSF3 family.</text>
</comment>
<keyword evidence="4 6" id="KW-0539">Nucleus</keyword>
<dbReference type="InterPro" id="IPR021151">
    <property type="entry name" value="GINS_A"/>
</dbReference>
<proteinExistence type="inferred from homology"/>
<reference evidence="9 10" key="1">
    <citation type="submission" date="2018-04" db="EMBL/GenBank/DDBJ databases">
        <authorList>
            <person name="Zhang X."/>
            <person name="Yuan J."/>
            <person name="Li F."/>
            <person name="Xiang J."/>
        </authorList>
    </citation>
    <scope>NUCLEOTIDE SEQUENCE [LARGE SCALE GENOMIC DNA]</scope>
    <source>
        <tissue evidence="9">Muscle</tissue>
    </source>
</reference>
<dbReference type="InterPro" id="IPR010492">
    <property type="entry name" value="GINS_Psf3"/>
</dbReference>
<comment type="subcellular location">
    <subcellularLocation>
        <location evidence="1 6">Nucleus</location>
    </subcellularLocation>
</comment>
<sequence length="203" mass="22869">MACNASYYPNYFSLSDILATQDRVPCKFELSVYNLGYLDPSSGNKDVVAGTKLELPCWLARALCSSRRHIVSAQLPNTFKERYREIMKADASVVDLHKLGPHYYELGQHLLPLAGPEAAALASLLTQTLRERLRGIMDSAQNSLRDDVNAQIAKLDELERTLFHAGQKALQDHQLWLSRRAHILTTSTMVDQHNKRKFSAIDS</sequence>
<dbReference type="EMBL" id="QCYY01002007">
    <property type="protein sequence ID" value="ROT73678.1"/>
    <property type="molecule type" value="Genomic_DNA"/>
</dbReference>
<dbReference type="SUPFAM" id="SSF160059">
    <property type="entry name" value="PriA/YqbF domain"/>
    <property type="match status" value="1"/>
</dbReference>
<evidence type="ECO:0000256" key="2">
    <source>
        <dbReference type="ARBA" id="ARBA00006343"/>
    </source>
</evidence>
<dbReference type="STRING" id="6689.A0A423TB73"/>
<dbReference type="InterPro" id="IPR036224">
    <property type="entry name" value="GINS_bundle-like_dom_sf"/>
</dbReference>
<evidence type="ECO:0000259" key="7">
    <source>
        <dbReference type="Pfam" id="PF05916"/>
    </source>
</evidence>
<name>A0A423TB73_PENVA</name>
<comment type="function">
    <text evidence="6">The GINS complex plays an essential role in the initiation of DNA replication.</text>
</comment>
<evidence type="ECO:0000256" key="4">
    <source>
        <dbReference type="ARBA" id="ARBA00023242"/>
    </source>
</evidence>
<feature type="domain" description="DNA replication complex GINS protein PSF3 N-terminal" evidence="8">
    <location>
        <begin position="12"/>
        <end position="64"/>
    </location>
</feature>
<dbReference type="InterPro" id="IPR038437">
    <property type="entry name" value="GINS_Psf3_sf"/>
</dbReference>
<dbReference type="OrthoDB" id="10251744at2759"/>
<evidence type="ECO:0000256" key="1">
    <source>
        <dbReference type="ARBA" id="ARBA00004123"/>
    </source>
</evidence>
<evidence type="ECO:0000256" key="6">
    <source>
        <dbReference type="RuleBase" id="RU367161"/>
    </source>
</evidence>
<comment type="subunit">
    <text evidence="6">Component of the GINS complex.</text>
</comment>
<reference evidence="9 10" key="2">
    <citation type="submission" date="2019-01" db="EMBL/GenBank/DDBJ databases">
        <title>The decoding of complex shrimp genome reveals the adaptation for benthos swimmer, frequently molting mechanism and breeding impact on genome.</title>
        <authorList>
            <person name="Sun Y."/>
            <person name="Gao Y."/>
            <person name="Yu Y."/>
        </authorList>
    </citation>
    <scope>NUCLEOTIDE SEQUENCE [LARGE SCALE GENOMIC DNA]</scope>
    <source>
        <tissue evidence="9">Muscle</tissue>
    </source>
</reference>
<comment type="caution">
    <text evidence="9">The sequence shown here is derived from an EMBL/GenBank/DDBJ whole genome shotgun (WGS) entry which is preliminary data.</text>
</comment>
<dbReference type="CDD" id="cd21693">
    <property type="entry name" value="GINS_B_Psf3"/>
    <property type="match status" value="1"/>
</dbReference>
<evidence type="ECO:0000256" key="3">
    <source>
        <dbReference type="ARBA" id="ARBA00022705"/>
    </source>
</evidence>
<dbReference type="CDD" id="cd11713">
    <property type="entry name" value="GINS_A_psf3"/>
    <property type="match status" value="1"/>
</dbReference>